<name>A0AB36TBP6_ACETH</name>
<dbReference type="InterPro" id="IPR050377">
    <property type="entry name" value="Radical_SAM_PqqE_MftC-like"/>
</dbReference>
<dbReference type="PANTHER" id="PTHR11228:SF7">
    <property type="entry name" value="PQQA PEPTIDE CYCLASE"/>
    <property type="match status" value="1"/>
</dbReference>
<dbReference type="PANTHER" id="PTHR11228">
    <property type="entry name" value="RADICAL SAM DOMAIN PROTEIN"/>
    <property type="match status" value="1"/>
</dbReference>
<dbReference type="AlphaFoldDB" id="A0AB36TBP6"/>
<keyword evidence="3" id="KW-0949">S-adenosyl-L-methionine</keyword>
<evidence type="ECO:0000259" key="8">
    <source>
        <dbReference type="Pfam" id="PF13186"/>
    </source>
</evidence>
<keyword evidence="6" id="KW-0411">Iron-sulfur</keyword>
<keyword evidence="5" id="KW-0408">Iron</keyword>
<evidence type="ECO:0000259" key="7">
    <source>
        <dbReference type="Pfam" id="PF04055"/>
    </source>
</evidence>
<dbReference type="GO" id="GO:0046872">
    <property type="term" value="F:metal ion binding"/>
    <property type="evidence" value="ECO:0007669"/>
    <property type="project" value="UniProtKB-KW"/>
</dbReference>
<dbReference type="InterPro" id="IPR007197">
    <property type="entry name" value="rSAM"/>
</dbReference>
<evidence type="ECO:0000313" key="9">
    <source>
        <dbReference type="EMBL" id="PFH01417.1"/>
    </source>
</evidence>
<evidence type="ECO:0000256" key="6">
    <source>
        <dbReference type="ARBA" id="ARBA00023014"/>
    </source>
</evidence>
<feature type="domain" description="4Fe4S-binding SPASM" evidence="8">
    <location>
        <begin position="247"/>
        <end position="313"/>
    </location>
</feature>
<sequence length="337" mass="38938">MKAKKINGQAVNGKREMLASKLPLDTPYSITIFPIYACNFRCKYCLHSLEKDEREFISDTITMPWETYKKCIDDILKFPHKVKMLHLSGLGEPLLHKDIGKMVAYANQKGVAEGIDIVTNGSMLTKELTHELVDAGLTVLRISLQGINEEQYKREAGIDIDFDEFYNNIKYFYDNRGNTKLYIKVIDEILDDGQQEEFFNMFGDICDIIAIEHLCPFVDKINYTDTFNQNEFYVTMNGNQVPNTNICPQPFYSLQIYPDGKCIPCCTVEKPIVVGDCLKQSLVQIWNGDVMNSFRRLQLQSKKENNRVCAKCQQYKYGMFKEDILDEYASDLLKLYQ</sequence>
<proteinExistence type="predicted"/>
<dbReference type="Gene3D" id="3.20.20.70">
    <property type="entry name" value="Aldolase class I"/>
    <property type="match status" value="1"/>
</dbReference>
<dbReference type="SFLD" id="SFLDS00029">
    <property type="entry name" value="Radical_SAM"/>
    <property type="match status" value="1"/>
</dbReference>
<gene>
    <name evidence="9" type="ORF">M972_11149</name>
</gene>
<dbReference type="CDD" id="cd01335">
    <property type="entry name" value="Radical_SAM"/>
    <property type="match status" value="1"/>
</dbReference>
<reference evidence="9 10" key="1">
    <citation type="submission" date="2017-09" db="EMBL/GenBank/DDBJ databases">
        <title>Evaluation of Pacific Biosciences Sequencing Technology to Finishing C. thermocellum Genome Sequences.</title>
        <authorList>
            <person name="Brown S."/>
        </authorList>
    </citation>
    <scope>NUCLEOTIDE SEQUENCE [LARGE SCALE GENOMIC DNA]</scope>
    <source>
        <strain evidence="9 10">AD2</strain>
    </source>
</reference>
<dbReference type="Pfam" id="PF13186">
    <property type="entry name" value="SPASM"/>
    <property type="match status" value="1"/>
</dbReference>
<dbReference type="InterPro" id="IPR013785">
    <property type="entry name" value="Aldolase_TIM"/>
</dbReference>
<dbReference type="InterPro" id="IPR023885">
    <property type="entry name" value="4Fe4S-binding_SPASM_dom"/>
</dbReference>
<accession>A0AB36TBP6</accession>
<protein>
    <submittedName>
        <fullName evidence="9">Radical SAM protein with 4Fe4S-binding SPASM domain</fullName>
    </submittedName>
</protein>
<evidence type="ECO:0000256" key="3">
    <source>
        <dbReference type="ARBA" id="ARBA00022691"/>
    </source>
</evidence>
<organism evidence="9 10">
    <name type="scientific">Acetivibrio thermocellus AD2</name>
    <dbReference type="NCBI Taxonomy" id="1138384"/>
    <lineage>
        <taxon>Bacteria</taxon>
        <taxon>Bacillati</taxon>
        <taxon>Bacillota</taxon>
        <taxon>Clostridia</taxon>
        <taxon>Eubacteriales</taxon>
        <taxon>Oscillospiraceae</taxon>
        <taxon>Acetivibrio</taxon>
    </lineage>
</organism>
<dbReference type="SFLD" id="SFLDG01387">
    <property type="entry name" value="BtrN-like_SPASM_domain_contain"/>
    <property type="match status" value="1"/>
</dbReference>
<dbReference type="Proteomes" id="UP000223596">
    <property type="component" value="Unassembled WGS sequence"/>
</dbReference>
<keyword evidence="4" id="KW-0479">Metal-binding</keyword>
<comment type="cofactor">
    <cofactor evidence="1">
        <name>[4Fe-4S] cluster</name>
        <dbReference type="ChEBI" id="CHEBI:49883"/>
    </cofactor>
</comment>
<evidence type="ECO:0000256" key="1">
    <source>
        <dbReference type="ARBA" id="ARBA00001966"/>
    </source>
</evidence>
<dbReference type="Pfam" id="PF04055">
    <property type="entry name" value="Radical_SAM"/>
    <property type="match status" value="1"/>
</dbReference>
<dbReference type="SFLD" id="SFLDG01067">
    <property type="entry name" value="SPASM/twitch_domain_containing"/>
    <property type="match status" value="1"/>
</dbReference>
<evidence type="ECO:0000256" key="2">
    <source>
        <dbReference type="ARBA" id="ARBA00022485"/>
    </source>
</evidence>
<evidence type="ECO:0000256" key="4">
    <source>
        <dbReference type="ARBA" id="ARBA00022723"/>
    </source>
</evidence>
<dbReference type="InterPro" id="IPR058240">
    <property type="entry name" value="rSAM_sf"/>
</dbReference>
<dbReference type="GO" id="GO:0051536">
    <property type="term" value="F:iron-sulfur cluster binding"/>
    <property type="evidence" value="ECO:0007669"/>
    <property type="project" value="UniProtKB-KW"/>
</dbReference>
<evidence type="ECO:0000256" key="5">
    <source>
        <dbReference type="ARBA" id="ARBA00023004"/>
    </source>
</evidence>
<dbReference type="InterPro" id="IPR034391">
    <property type="entry name" value="AdoMet-like_SPASM_containing"/>
</dbReference>
<evidence type="ECO:0000313" key="10">
    <source>
        <dbReference type="Proteomes" id="UP000223596"/>
    </source>
</evidence>
<dbReference type="SUPFAM" id="SSF102114">
    <property type="entry name" value="Radical SAM enzymes"/>
    <property type="match status" value="1"/>
</dbReference>
<comment type="caution">
    <text evidence="9">The sequence shown here is derived from an EMBL/GenBank/DDBJ whole genome shotgun (WGS) entry which is preliminary data.</text>
</comment>
<dbReference type="EMBL" id="PDBW01000001">
    <property type="protein sequence ID" value="PFH01417.1"/>
    <property type="molecule type" value="Genomic_DNA"/>
</dbReference>
<dbReference type="GO" id="GO:0003824">
    <property type="term" value="F:catalytic activity"/>
    <property type="evidence" value="ECO:0007669"/>
    <property type="project" value="InterPro"/>
</dbReference>
<feature type="domain" description="Radical SAM core" evidence="7">
    <location>
        <begin position="34"/>
        <end position="181"/>
    </location>
</feature>
<keyword evidence="2" id="KW-0004">4Fe-4S</keyword>